<protein>
    <submittedName>
        <fullName evidence="7">Uncharacterized protein</fullName>
    </submittedName>
</protein>
<dbReference type="InterPro" id="IPR036201">
    <property type="entry name" value="Pacifastin_dom_sf"/>
</dbReference>
<feature type="signal peptide" evidence="6">
    <location>
        <begin position="1"/>
        <end position="24"/>
    </location>
</feature>
<keyword evidence="4" id="KW-0722">Serine protease inhibitor</keyword>
<dbReference type="Proteomes" id="UP000801492">
    <property type="component" value="Unassembled WGS sequence"/>
</dbReference>
<name>A0A8K0D089_IGNLU</name>
<keyword evidence="8" id="KW-1185">Reference proteome</keyword>
<evidence type="ECO:0000313" key="8">
    <source>
        <dbReference type="Proteomes" id="UP000801492"/>
    </source>
</evidence>
<dbReference type="AlphaFoldDB" id="A0A8K0D089"/>
<sequence length="128" mass="15126">MNLLWYHFGLTFILIIYILPSTTSHRWCIPHADYTTQCNRCWCVEDQVFVCSRIQCDRVPPTFWKLMKPRSTAQGTKAIEDAMKDDENKQGLPEKTFILPKMTDMVKTAFTMSKEKVNAFWNWIKNKL</sequence>
<dbReference type="GO" id="GO:0005576">
    <property type="term" value="C:extracellular region"/>
    <property type="evidence" value="ECO:0007669"/>
    <property type="project" value="UniProtKB-SubCell"/>
</dbReference>
<evidence type="ECO:0000256" key="6">
    <source>
        <dbReference type="SAM" id="SignalP"/>
    </source>
</evidence>
<evidence type="ECO:0000256" key="4">
    <source>
        <dbReference type="ARBA" id="ARBA00022900"/>
    </source>
</evidence>
<evidence type="ECO:0000256" key="1">
    <source>
        <dbReference type="ARBA" id="ARBA00004613"/>
    </source>
</evidence>
<organism evidence="7 8">
    <name type="scientific">Ignelater luminosus</name>
    <name type="common">Cucubano</name>
    <name type="synonym">Pyrophorus luminosus</name>
    <dbReference type="NCBI Taxonomy" id="2038154"/>
    <lineage>
        <taxon>Eukaryota</taxon>
        <taxon>Metazoa</taxon>
        <taxon>Ecdysozoa</taxon>
        <taxon>Arthropoda</taxon>
        <taxon>Hexapoda</taxon>
        <taxon>Insecta</taxon>
        <taxon>Pterygota</taxon>
        <taxon>Neoptera</taxon>
        <taxon>Endopterygota</taxon>
        <taxon>Coleoptera</taxon>
        <taxon>Polyphaga</taxon>
        <taxon>Elateriformia</taxon>
        <taxon>Elateroidea</taxon>
        <taxon>Elateridae</taxon>
        <taxon>Agrypninae</taxon>
        <taxon>Pyrophorini</taxon>
        <taxon>Ignelater</taxon>
    </lineage>
</organism>
<dbReference type="GO" id="GO:0004867">
    <property type="term" value="F:serine-type endopeptidase inhibitor activity"/>
    <property type="evidence" value="ECO:0007669"/>
    <property type="project" value="UniProtKB-KW"/>
</dbReference>
<dbReference type="SUPFAM" id="SSF57283">
    <property type="entry name" value="PMP inhibitors"/>
    <property type="match status" value="1"/>
</dbReference>
<reference evidence="7" key="1">
    <citation type="submission" date="2019-08" db="EMBL/GenBank/DDBJ databases">
        <title>The genome of the North American firefly Photinus pyralis.</title>
        <authorList>
            <consortium name="Photinus pyralis genome working group"/>
            <person name="Fallon T.R."/>
            <person name="Sander Lower S.E."/>
            <person name="Weng J.-K."/>
        </authorList>
    </citation>
    <scope>NUCLEOTIDE SEQUENCE</scope>
    <source>
        <strain evidence="7">TRF0915ILg1</strain>
        <tissue evidence="7">Whole body</tissue>
    </source>
</reference>
<dbReference type="EMBL" id="VTPC01006842">
    <property type="protein sequence ID" value="KAF2894602.1"/>
    <property type="molecule type" value="Genomic_DNA"/>
</dbReference>
<keyword evidence="6" id="KW-0732">Signal</keyword>
<comment type="similarity">
    <text evidence="5">Belongs to the protease inhibitor I19 family.</text>
</comment>
<feature type="chain" id="PRO_5035476838" evidence="6">
    <location>
        <begin position="25"/>
        <end position="128"/>
    </location>
</feature>
<comment type="subcellular location">
    <subcellularLocation>
        <location evidence="1">Secreted</location>
    </subcellularLocation>
</comment>
<keyword evidence="2" id="KW-0964">Secreted</keyword>
<proteinExistence type="inferred from homology"/>
<gene>
    <name evidence="7" type="ORF">ILUMI_11568</name>
</gene>
<keyword evidence="3" id="KW-0646">Protease inhibitor</keyword>
<evidence type="ECO:0000256" key="3">
    <source>
        <dbReference type="ARBA" id="ARBA00022690"/>
    </source>
</evidence>
<evidence type="ECO:0000313" key="7">
    <source>
        <dbReference type="EMBL" id="KAF2894602.1"/>
    </source>
</evidence>
<evidence type="ECO:0000256" key="2">
    <source>
        <dbReference type="ARBA" id="ARBA00022525"/>
    </source>
</evidence>
<comment type="caution">
    <text evidence="7">The sequence shown here is derived from an EMBL/GenBank/DDBJ whole genome shotgun (WGS) entry which is preliminary data.</text>
</comment>
<accession>A0A8K0D089</accession>
<evidence type="ECO:0000256" key="5">
    <source>
        <dbReference type="ARBA" id="ARBA00029459"/>
    </source>
</evidence>